<keyword evidence="2" id="KW-0732">Signal</keyword>
<organism evidence="3 4">
    <name type="scientific">Shewanella violacea (strain JCM 10179 / CIP 106290 / LMG 19151 / DSS12)</name>
    <dbReference type="NCBI Taxonomy" id="637905"/>
    <lineage>
        <taxon>Bacteria</taxon>
        <taxon>Pseudomonadati</taxon>
        <taxon>Pseudomonadota</taxon>
        <taxon>Gammaproteobacteria</taxon>
        <taxon>Alteromonadales</taxon>
        <taxon>Shewanellaceae</taxon>
        <taxon>Shewanella</taxon>
    </lineage>
</organism>
<evidence type="ECO:0000256" key="2">
    <source>
        <dbReference type="SAM" id="SignalP"/>
    </source>
</evidence>
<protein>
    <submittedName>
        <fullName evidence="3">Lipoprotein, putative</fullName>
    </submittedName>
</protein>
<dbReference type="RefSeq" id="WP_013052804.1">
    <property type="nucleotide sequence ID" value="NC_014012.1"/>
</dbReference>
<dbReference type="Gene3D" id="2.40.128.640">
    <property type="match status" value="1"/>
</dbReference>
<evidence type="ECO:0000313" key="4">
    <source>
        <dbReference type="Proteomes" id="UP000002350"/>
    </source>
</evidence>
<dbReference type="Proteomes" id="UP000002350">
    <property type="component" value="Chromosome"/>
</dbReference>
<keyword evidence="4" id="KW-1185">Reference proteome</keyword>
<feature type="compositionally biased region" description="Polar residues" evidence="1">
    <location>
        <begin position="29"/>
        <end position="56"/>
    </location>
</feature>
<accession>D4ZBW6</accession>
<keyword evidence="3" id="KW-0449">Lipoprotein</keyword>
<gene>
    <name evidence="3" type="ordered locus">SVI_3540</name>
</gene>
<dbReference type="eggNOG" id="COG3015">
    <property type="taxonomic scope" value="Bacteria"/>
</dbReference>
<dbReference type="HOGENOM" id="CLU_095662_0_0_6"/>
<proteinExistence type="predicted"/>
<feature type="chain" id="PRO_5003068091" evidence="2">
    <location>
        <begin position="21"/>
        <end position="168"/>
    </location>
</feature>
<dbReference type="Pfam" id="PF04170">
    <property type="entry name" value="NlpE"/>
    <property type="match status" value="1"/>
</dbReference>
<sequence length="168" mass="18381">MMKLPIITVSLLALCITACSEQEIKTSESKPQIQSQPQAQLEQVKESQPQGDTSRTSLDWQATYSGVIPCASCEGIKTVLTLKQDNTYVLESIYLGTSAPGEKPNVFTEAGPFQWNDAGNTISLMGDTSELAKPKQYRVGESQLMMLDRQGNTITGSLADNYRLEKKG</sequence>
<feature type="signal peptide" evidence="2">
    <location>
        <begin position="1"/>
        <end position="20"/>
    </location>
</feature>
<dbReference type="OrthoDB" id="5348860at2"/>
<evidence type="ECO:0000256" key="1">
    <source>
        <dbReference type="SAM" id="MobiDB-lite"/>
    </source>
</evidence>
<reference evidence="4" key="1">
    <citation type="journal article" date="2010" name="Mol. Biosyst.">
        <title>Complete genome sequence and comparative analysis of Shewanella violacea, a psychrophilic and piezophilic bacterium from deep sea floor sediments.</title>
        <authorList>
            <person name="Aono E."/>
            <person name="Baba T."/>
            <person name="Ara T."/>
            <person name="Nishi T."/>
            <person name="Nakamichi T."/>
            <person name="Inamoto E."/>
            <person name="Toyonaga H."/>
            <person name="Hasegawa M."/>
            <person name="Takai Y."/>
            <person name="Okumura Y."/>
            <person name="Baba M."/>
            <person name="Tomita M."/>
            <person name="Kato C."/>
            <person name="Oshima T."/>
            <person name="Nakasone K."/>
            <person name="Mori H."/>
        </authorList>
    </citation>
    <scope>NUCLEOTIDE SEQUENCE [LARGE SCALE GENOMIC DNA]</scope>
    <source>
        <strain evidence="4">JCM 10179 / CIP 106290 / LMG 19151 / DSS12</strain>
    </source>
</reference>
<evidence type="ECO:0000313" key="3">
    <source>
        <dbReference type="EMBL" id="BAJ03511.1"/>
    </source>
</evidence>
<dbReference type="EMBL" id="AP011177">
    <property type="protein sequence ID" value="BAJ03511.1"/>
    <property type="molecule type" value="Genomic_DNA"/>
</dbReference>
<feature type="region of interest" description="Disordered" evidence="1">
    <location>
        <begin position="26"/>
        <end position="56"/>
    </location>
</feature>
<name>D4ZBW6_SHEVD</name>
<dbReference type="AlphaFoldDB" id="D4ZBW6"/>
<dbReference type="KEGG" id="svo:SVI_3540"/>
<dbReference type="InterPro" id="IPR007298">
    <property type="entry name" value="Cu-R_lipoprotein_NlpE"/>
</dbReference>